<dbReference type="Gene3D" id="3.40.50.300">
    <property type="entry name" value="P-loop containing nucleotide triphosphate hydrolases"/>
    <property type="match status" value="1"/>
</dbReference>
<accession>U7D6Y8</accession>
<dbReference type="STRING" id="1313304.CALK_0753"/>
<keyword evidence="1" id="KW-0813">Transport</keyword>
<protein>
    <submittedName>
        <fullName evidence="6">ABC-type transport system involved in lipoprotein release, ATP-binding protein</fullName>
    </submittedName>
</protein>
<dbReference type="PATRIC" id="fig|1313304.3.peg.722"/>
<dbReference type="PROSITE" id="PS50893">
    <property type="entry name" value="ABC_TRANSPORTER_2"/>
    <property type="match status" value="1"/>
</dbReference>
<reference evidence="6 7" key="1">
    <citation type="journal article" date="2013" name="Environ. Microbiol.">
        <title>Genome analysis of Chitinivibrio alkaliphilus gen. nov., sp. nov., a novel extremely haloalkaliphilic anaerobic chitinolytic bacterium from the candidate phylum Termite Group 3.</title>
        <authorList>
            <person name="Sorokin D.Y."/>
            <person name="Gumerov V.M."/>
            <person name="Rakitin A.L."/>
            <person name="Beletsky A.V."/>
            <person name="Damste J.S."/>
            <person name="Muyzer G."/>
            <person name="Mardanov A.V."/>
            <person name="Ravin N.V."/>
        </authorList>
    </citation>
    <scope>NUCLEOTIDE SEQUENCE [LARGE SCALE GENOMIC DNA]</scope>
    <source>
        <strain evidence="6 7">ACht1</strain>
    </source>
</reference>
<sequence length="235" mass="25459">MNTVITTKNITKTYGKKEVAVHALRGVDLTIQKGEFTAVVGPSGSGKTTLMNCITGIDSPTSGKVCIHGVDVSAMSSRELSLFRRDNIGFVFQAYNLIPVLTVAENVEYIMLLQGVDKATRQERVARILAEVGLAGYEKRVPAKLSGGQQQRVAIARAMASRPQIIIADEPTANLDSKTGAALLDMMQSLNAEEDMTFLFSTHDPRIMERARRTVVIRDGMIDSDTEEGGSRAVG</sequence>
<dbReference type="InterPro" id="IPR017871">
    <property type="entry name" value="ABC_transporter-like_CS"/>
</dbReference>
<gene>
    <name evidence="6" type="ORF">CALK_0753</name>
</gene>
<dbReference type="CDD" id="cd03255">
    <property type="entry name" value="ABC_MJ0796_LolCDE_FtsE"/>
    <property type="match status" value="1"/>
</dbReference>
<evidence type="ECO:0000313" key="6">
    <source>
        <dbReference type="EMBL" id="ERP38735.1"/>
    </source>
</evidence>
<dbReference type="SMART" id="SM00382">
    <property type="entry name" value="AAA"/>
    <property type="match status" value="1"/>
</dbReference>
<dbReference type="PANTHER" id="PTHR24220:SF685">
    <property type="entry name" value="ABC TRANSPORTER RELATED"/>
    <property type="match status" value="1"/>
</dbReference>
<proteinExistence type="inferred from homology"/>
<keyword evidence="7" id="KW-1185">Reference proteome</keyword>
<evidence type="ECO:0000313" key="7">
    <source>
        <dbReference type="Proteomes" id="UP000017148"/>
    </source>
</evidence>
<dbReference type="EMBL" id="ASJR01000005">
    <property type="protein sequence ID" value="ERP38735.1"/>
    <property type="molecule type" value="Genomic_DNA"/>
</dbReference>
<name>U7D6Y8_9BACT</name>
<dbReference type="InterPro" id="IPR003593">
    <property type="entry name" value="AAA+_ATPase"/>
</dbReference>
<dbReference type="PROSITE" id="PS00211">
    <property type="entry name" value="ABC_TRANSPORTER_1"/>
    <property type="match status" value="1"/>
</dbReference>
<dbReference type="eggNOG" id="COG1136">
    <property type="taxonomic scope" value="Bacteria"/>
</dbReference>
<keyword evidence="2" id="KW-0547">Nucleotide-binding</keyword>
<evidence type="ECO:0000256" key="1">
    <source>
        <dbReference type="ARBA" id="ARBA00022448"/>
    </source>
</evidence>
<dbReference type="InterPro" id="IPR027417">
    <property type="entry name" value="P-loop_NTPase"/>
</dbReference>
<dbReference type="RefSeq" id="WP_022636270.1">
    <property type="nucleotide sequence ID" value="NZ_ASJR01000005.1"/>
</dbReference>
<evidence type="ECO:0000256" key="2">
    <source>
        <dbReference type="ARBA" id="ARBA00022741"/>
    </source>
</evidence>
<dbReference type="OrthoDB" id="9801477at2"/>
<comment type="similarity">
    <text evidence="4">Belongs to the ABC transporter superfamily. Macrolide exporter (TC 3.A.1.122) family.</text>
</comment>
<dbReference type="AlphaFoldDB" id="U7D6Y8"/>
<evidence type="ECO:0000256" key="3">
    <source>
        <dbReference type="ARBA" id="ARBA00022840"/>
    </source>
</evidence>
<dbReference type="GO" id="GO:0005524">
    <property type="term" value="F:ATP binding"/>
    <property type="evidence" value="ECO:0007669"/>
    <property type="project" value="UniProtKB-KW"/>
</dbReference>
<dbReference type="FunFam" id="3.40.50.300:FF:000032">
    <property type="entry name" value="Export ABC transporter ATP-binding protein"/>
    <property type="match status" value="1"/>
</dbReference>
<dbReference type="SUPFAM" id="SSF52540">
    <property type="entry name" value="P-loop containing nucleoside triphosphate hydrolases"/>
    <property type="match status" value="1"/>
</dbReference>
<dbReference type="InterPro" id="IPR003439">
    <property type="entry name" value="ABC_transporter-like_ATP-bd"/>
</dbReference>
<feature type="domain" description="ABC transporter" evidence="5">
    <location>
        <begin position="5"/>
        <end position="234"/>
    </location>
</feature>
<dbReference type="Pfam" id="PF00005">
    <property type="entry name" value="ABC_tran"/>
    <property type="match status" value="1"/>
</dbReference>
<dbReference type="GO" id="GO:0022857">
    <property type="term" value="F:transmembrane transporter activity"/>
    <property type="evidence" value="ECO:0007669"/>
    <property type="project" value="UniProtKB-ARBA"/>
</dbReference>
<comment type="caution">
    <text evidence="6">The sequence shown here is derived from an EMBL/GenBank/DDBJ whole genome shotgun (WGS) entry which is preliminary data.</text>
</comment>
<dbReference type="InterPro" id="IPR017911">
    <property type="entry name" value="MacB-like_ATP-bd"/>
</dbReference>
<evidence type="ECO:0000256" key="4">
    <source>
        <dbReference type="ARBA" id="ARBA00038388"/>
    </source>
</evidence>
<dbReference type="Proteomes" id="UP000017148">
    <property type="component" value="Unassembled WGS sequence"/>
</dbReference>
<dbReference type="InterPro" id="IPR015854">
    <property type="entry name" value="ABC_transpr_LolD-like"/>
</dbReference>
<evidence type="ECO:0000259" key="5">
    <source>
        <dbReference type="PROSITE" id="PS50893"/>
    </source>
</evidence>
<keyword evidence="6" id="KW-0449">Lipoprotein</keyword>
<dbReference type="PANTHER" id="PTHR24220">
    <property type="entry name" value="IMPORT ATP-BINDING PROTEIN"/>
    <property type="match status" value="1"/>
</dbReference>
<dbReference type="GO" id="GO:0016887">
    <property type="term" value="F:ATP hydrolysis activity"/>
    <property type="evidence" value="ECO:0007669"/>
    <property type="project" value="InterPro"/>
</dbReference>
<keyword evidence="3 6" id="KW-0067">ATP-binding</keyword>
<dbReference type="GO" id="GO:0005886">
    <property type="term" value="C:plasma membrane"/>
    <property type="evidence" value="ECO:0007669"/>
    <property type="project" value="TreeGrafter"/>
</dbReference>
<dbReference type="GO" id="GO:0098796">
    <property type="term" value="C:membrane protein complex"/>
    <property type="evidence" value="ECO:0007669"/>
    <property type="project" value="UniProtKB-ARBA"/>
</dbReference>
<organism evidence="6 7">
    <name type="scientific">Chitinivibrio alkaliphilus ACht1</name>
    <dbReference type="NCBI Taxonomy" id="1313304"/>
    <lineage>
        <taxon>Bacteria</taxon>
        <taxon>Pseudomonadati</taxon>
        <taxon>Fibrobacterota</taxon>
        <taxon>Chitinivibrionia</taxon>
        <taxon>Chitinivibrionales</taxon>
        <taxon>Chitinivibrionaceae</taxon>
        <taxon>Chitinivibrio</taxon>
    </lineage>
</organism>